<feature type="region of interest" description="Disordered" evidence="4">
    <location>
        <begin position="494"/>
        <end position="578"/>
    </location>
</feature>
<proteinExistence type="predicted"/>
<evidence type="ECO:0000256" key="3">
    <source>
        <dbReference type="ARBA" id="ARBA00023242"/>
    </source>
</evidence>
<organism evidence="5 6">
    <name type="scientific">Powellomyces hirtus</name>
    <dbReference type="NCBI Taxonomy" id="109895"/>
    <lineage>
        <taxon>Eukaryota</taxon>
        <taxon>Fungi</taxon>
        <taxon>Fungi incertae sedis</taxon>
        <taxon>Chytridiomycota</taxon>
        <taxon>Chytridiomycota incertae sedis</taxon>
        <taxon>Chytridiomycetes</taxon>
        <taxon>Spizellomycetales</taxon>
        <taxon>Powellomycetaceae</taxon>
        <taxon>Powellomyces</taxon>
    </lineage>
</organism>
<comment type="subcellular location">
    <subcellularLocation>
        <location evidence="1">Nucleus</location>
        <location evidence="1">Nucleolus</location>
    </subcellularLocation>
</comment>
<dbReference type="EMBL" id="QEAQ01000002">
    <property type="protein sequence ID" value="TPX62531.1"/>
    <property type="molecule type" value="Genomic_DNA"/>
</dbReference>
<dbReference type="Proteomes" id="UP000318582">
    <property type="component" value="Unassembled WGS sequence"/>
</dbReference>
<feature type="compositionally biased region" description="Basic and acidic residues" evidence="4">
    <location>
        <begin position="895"/>
        <end position="912"/>
    </location>
</feature>
<comment type="caution">
    <text evidence="5">The sequence shown here is derived from an EMBL/GenBank/DDBJ whole genome shotgun (WGS) entry which is preliminary data.</text>
</comment>
<feature type="region of interest" description="Disordered" evidence="4">
    <location>
        <begin position="747"/>
        <end position="766"/>
    </location>
</feature>
<feature type="compositionally biased region" description="Acidic residues" evidence="4">
    <location>
        <begin position="774"/>
        <end position="785"/>
    </location>
</feature>
<accession>A0A507EFB1</accession>
<protein>
    <submittedName>
        <fullName evidence="5">Uncharacterized protein</fullName>
    </submittedName>
</protein>
<evidence type="ECO:0000313" key="5">
    <source>
        <dbReference type="EMBL" id="TPX62531.1"/>
    </source>
</evidence>
<reference evidence="5 6" key="1">
    <citation type="journal article" date="2019" name="Sci. Rep.">
        <title>Comparative genomics of chytrid fungi reveal insights into the obligate biotrophic and pathogenic lifestyle of Synchytrium endobioticum.</title>
        <authorList>
            <person name="van de Vossenberg B.T.L.H."/>
            <person name="Warris S."/>
            <person name="Nguyen H.D.T."/>
            <person name="van Gent-Pelzer M.P.E."/>
            <person name="Joly D.L."/>
            <person name="van de Geest H.C."/>
            <person name="Bonants P.J.M."/>
            <person name="Smith D.S."/>
            <person name="Levesque C.A."/>
            <person name="van der Lee T.A.J."/>
        </authorList>
    </citation>
    <scope>NUCLEOTIDE SEQUENCE [LARGE SCALE GENOMIC DNA]</scope>
    <source>
        <strain evidence="5 6">CBS 809.83</strain>
    </source>
</reference>
<name>A0A507EFB1_9FUNG</name>
<keyword evidence="3" id="KW-0539">Nucleus</keyword>
<feature type="region of interest" description="Disordered" evidence="4">
    <location>
        <begin position="622"/>
        <end position="645"/>
    </location>
</feature>
<feature type="compositionally biased region" description="Polar residues" evidence="4">
    <location>
        <begin position="878"/>
        <end position="894"/>
    </location>
</feature>
<dbReference type="GO" id="GO:0032040">
    <property type="term" value="C:small-subunit processome"/>
    <property type="evidence" value="ECO:0007669"/>
    <property type="project" value="InterPro"/>
</dbReference>
<feature type="compositionally biased region" description="Acidic residues" evidence="4">
    <location>
        <begin position="113"/>
        <end position="132"/>
    </location>
</feature>
<feature type="compositionally biased region" description="Acidic residues" evidence="4">
    <location>
        <begin position="217"/>
        <end position="227"/>
    </location>
</feature>
<evidence type="ECO:0000256" key="4">
    <source>
        <dbReference type="SAM" id="MobiDB-lite"/>
    </source>
</evidence>
<dbReference type="STRING" id="109895.A0A507EFB1"/>
<gene>
    <name evidence="5" type="ORF">PhCBS80983_g00275</name>
</gene>
<dbReference type="AlphaFoldDB" id="A0A507EFB1"/>
<feature type="compositionally biased region" description="Acidic residues" evidence="4">
    <location>
        <begin position="152"/>
        <end position="175"/>
    </location>
</feature>
<dbReference type="PANTHER" id="PTHR14150:SF12">
    <property type="entry name" value="U3 SMALL NUCLEOLAR RNA-ASSOCIATED PROTEIN 14 HOMOLOG A"/>
    <property type="match status" value="1"/>
</dbReference>
<keyword evidence="6" id="KW-1185">Reference proteome</keyword>
<feature type="region of interest" description="Disordered" evidence="4">
    <location>
        <begin position="877"/>
        <end position="934"/>
    </location>
</feature>
<feature type="compositionally biased region" description="Basic and acidic residues" evidence="4">
    <location>
        <begin position="181"/>
        <end position="196"/>
    </location>
</feature>
<feature type="compositionally biased region" description="Polar residues" evidence="4">
    <location>
        <begin position="27"/>
        <end position="37"/>
    </location>
</feature>
<keyword evidence="2" id="KW-0597">Phosphoprotein</keyword>
<feature type="region of interest" description="Disordered" evidence="4">
    <location>
        <begin position="844"/>
        <end position="863"/>
    </location>
</feature>
<evidence type="ECO:0000256" key="1">
    <source>
        <dbReference type="ARBA" id="ARBA00004604"/>
    </source>
</evidence>
<sequence length="1112" mass="122154">MVDRKQGRSSTRVGGAQRPAKQRRVGNASSSSFTNNKVPGGHSAKQGGTIGLATGTTLRPMSKRKAKRTGHDVYEASDDEEHERRILARRGGGGGGGQSLDEVDNYEYHVDTINEEDDEEIDEDEAFGDSDEEKYGAFFKDPDESGSRQLGDDDEDEDDEEENEDDDIDGEDYMDMSDMLGSKEPESIGRKKDDTAYRSLLPHQAEDNDFVDHLEEQFESDDEESGDDERLTLDAEDGDDDHVAEQLSSYVFALDGKGRKKRKRAVDRTEVYDESEYNLAARVQENDEDEVPLARKKIGLDALLGSIGEQTGFGGLKKQVAALSKAKGKTDTVDAPLPKRIQDRLERQAAYEESKTEISKWQPLVKKNREAGHLKFPMNEPAAINLSSGALVGKFEASTSMESEINKILQEGALLEKNQAKMEELELNKISKEELLERRAELAKMRSLLFFKEQKQKKVAKIKSKAYRKLHKTDKDTAGDLSLEELKRLDPDMAREEIEKRESARARARMSQKHNSKDKWTKKMLGKNNDETHQAQLEKVTRGQELRRAVTGRDTDESDDGYESDTAAGSGDDLAGARSALDGVSKEIDDAYDEAVGEKGVFAMKFMQRGAARAKKEAQAAVQRARDGLDDDYQSDGGDSGAQVADGEGGAIVAGNPGRRAFNGKSSLKSAHQDYHDDESEIDDADGYSVRVPKPIQIHKSDPAASLPNVFPTVSFHIEEGVADFSFVGNANRQGLDDIQNSSVAAVTSTPPTVPAPHSTFSTKHNNRYHDSVADEEEVDADSSDESAAATSSLKKSSRSRKAAIESSDVNPWLAGGEEVKAVKKSMSTSGTMSGAKIGKAEKAMEKLAQQKKSARRAEHNAAVRDVELNLDGVRALETTSNSPGVVEPATTNTEEPRKASDNTKKNAKKNDVTYPNPPPTYASSDSDSDFESPATNMVHISSVKQHLTQRDIMAMAFANDDVAADFEEEKAAMEERDAPKDKDLTLPGWGSWGGIGIQKKVNKVVQKARPGQGIDVEKRMDRKLKHVIINEKRMKKAVKYTASQVPHGFDNKEQYERTIRAPLGREWNAAGAHNDMIKPRVQKKLGVVIAPLKFTGSSGGKKGGKGVKPKK</sequence>
<dbReference type="GO" id="GO:0006364">
    <property type="term" value="P:rRNA processing"/>
    <property type="evidence" value="ECO:0007669"/>
    <property type="project" value="InterPro"/>
</dbReference>
<dbReference type="PANTHER" id="PTHR14150">
    <property type="entry name" value="U3 SMALL NUCLEOLAR RNA-ASSOCIATED PROTEIN 14"/>
    <property type="match status" value="1"/>
</dbReference>
<dbReference type="Pfam" id="PF04615">
    <property type="entry name" value="Utp14"/>
    <property type="match status" value="1"/>
</dbReference>
<evidence type="ECO:0000313" key="6">
    <source>
        <dbReference type="Proteomes" id="UP000318582"/>
    </source>
</evidence>
<feature type="region of interest" description="Disordered" evidence="4">
    <location>
        <begin position="773"/>
        <end position="806"/>
    </location>
</feature>
<feature type="compositionally biased region" description="Basic and acidic residues" evidence="4">
    <location>
        <begin position="494"/>
        <end position="505"/>
    </location>
</feature>
<feature type="compositionally biased region" description="Basic and acidic residues" evidence="4">
    <location>
        <begin position="539"/>
        <end position="555"/>
    </location>
</feature>
<dbReference type="InterPro" id="IPR006709">
    <property type="entry name" value="SSU_processome_Utp14"/>
</dbReference>
<evidence type="ECO:0000256" key="2">
    <source>
        <dbReference type="ARBA" id="ARBA00022553"/>
    </source>
</evidence>
<feature type="compositionally biased region" description="Low complexity" evidence="4">
    <location>
        <begin position="786"/>
        <end position="795"/>
    </location>
</feature>
<feature type="region of interest" description="Disordered" evidence="4">
    <location>
        <begin position="1"/>
        <end position="240"/>
    </location>
</feature>
<feature type="compositionally biased region" description="Basic and acidic residues" evidence="4">
    <location>
        <begin position="204"/>
        <end position="216"/>
    </location>
</feature>